<reference evidence="9 10" key="1">
    <citation type="journal article" date="2018" name="Nat. Biotechnol.">
        <title>A standardized bacterial taxonomy based on genome phylogeny substantially revises the tree of life.</title>
        <authorList>
            <person name="Parks D.H."/>
            <person name="Chuvochina M."/>
            <person name="Waite D.W."/>
            <person name="Rinke C."/>
            <person name="Skarshewski A."/>
            <person name="Chaumeil P.A."/>
            <person name="Hugenholtz P."/>
        </authorList>
    </citation>
    <scope>NUCLEOTIDE SEQUENCE [LARGE SCALE GENOMIC DNA]</scope>
    <source>
        <strain evidence="9">UBA8781</strain>
    </source>
</reference>
<dbReference type="InterPro" id="IPR056738">
    <property type="entry name" value="NfeD1b_N"/>
</dbReference>
<evidence type="ECO:0000313" key="9">
    <source>
        <dbReference type="EMBL" id="HCE18512.1"/>
    </source>
</evidence>
<dbReference type="PANTHER" id="PTHR33507:SF4">
    <property type="entry name" value="NODULATION COMPETITIVENESS PROTEIN NFED"/>
    <property type="match status" value="1"/>
</dbReference>
<dbReference type="SUPFAM" id="SSF141322">
    <property type="entry name" value="NfeD domain-like"/>
    <property type="match status" value="1"/>
</dbReference>
<feature type="transmembrane region" description="Helical" evidence="5">
    <location>
        <begin position="299"/>
        <end position="316"/>
    </location>
</feature>
<evidence type="ECO:0000259" key="6">
    <source>
        <dbReference type="Pfam" id="PF01957"/>
    </source>
</evidence>
<keyword evidence="2 5" id="KW-0812">Transmembrane</keyword>
<dbReference type="AlphaFoldDB" id="A0A3D1JJ25"/>
<feature type="transmembrane region" description="Helical" evidence="5">
    <location>
        <begin position="247"/>
        <end position="267"/>
    </location>
</feature>
<evidence type="ECO:0000256" key="2">
    <source>
        <dbReference type="ARBA" id="ARBA00022692"/>
    </source>
</evidence>
<evidence type="ECO:0000259" key="8">
    <source>
        <dbReference type="Pfam" id="PF25145"/>
    </source>
</evidence>
<dbReference type="InterPro" id="IPR029045">
    <property type="entry name" value="ClpP/crotonase-like_dom_sf"/>
</dbReference>
<dbReference type="InterPro" id="IPR002810">
    <property type="entry name" value="NfeD-like_C"/>
</dbReference>
<evidence type="ECO:0000259" key="7">
    <source>
        <dbReference type="Pfam" id="PF24961"/>
    </source>
</evidence>
<accession>A0A3D1JJ25</accession>
<dbReference type="GO" id="GO:0016020">
    <property type="term" value="C:membrane"/>
    <property type="evidence" value="ECO:0007669"/>
    <property type="project" value="UniProtKB-SubCell"/>
</dbReference>
<dbReference type="EMBL" id="DPBP01000044">
    <property type="protein sequence ID" value="HCE18512.1"/>
    <property type="molecule type" value="Genomic_DNA"/>
</dbReference>
<name>A0A3D1JJ25_9CHLR</name>
<sequence length="445" mass="46776">MEVLMTYRKVRGWLVLVLLVTGWMNLIRPVVQAQSETPLVVTVRLEGPLTPIWQETLKRAIHIAEERGASALIVELDTPGGSVEIMNRLVQQVRASPVPVVVYVSPAGAMAASAGTLITLAGHAAAMAPESTIGAASPVGMQGEDIESTAERKAKEVIKASARGLALRRGAEAVQLAESMIEDARAVSANEAVQAGLVDIVARNLPDLLSQLDGRSVEVGGESVVLRTRNAVVVDVPLTFLEQFLQILTNPNLIFLLLSVGVQAILIEISSPGGWVAGFIGVVCITLAIFGLGVLPVNWFGIVFLVLAFVLFLLDIKAPTHGALTAAGVGSFIIGALVLFNSPNVPGFPRVSVPLVVGTGIVFGAAFSLIVGIALRAQRVPVRVGQESLVGQVGTVRSELAPVGSVQLGSELWTAELIEGGRAPRGSRVEVVQVDGIVLKVRKIQ</sequence>
<dbReference type="Pfam" id="PF01957">
    <property type="entry name" value="NfeD"/>
    <property type="match status" value="1"/>
</dbReference>
<feature type="domain" description="NfeD integral membrane" evidence="7">
    <location>
        <begin position="253"/>
        <end position="370"/>
    </location>
</feature>
<feature type="domain" description="NfeD1b N-terminal" evidence="8">
    <location>
        <begin position="54"/>
        <end position="198"/>
    </location>
</feature>
<keyword evidence="4 5" id="KW-0472">Membrane</keyword>
<organism evidence="9 10">
    <name type="scientific">Anaerolinea thermolimosa</name>
    <dbReference type="NCBI Taxonomy" id="229919"/>
    <lineage>
        <taxon>Bacteria</taxon>
        <taxon>Bacillati</taxon>
        <taxon>Chloroflexota</taxon>
        <taxon>Anaerolineae</taxon>
        <taxon>Anaerolineales</taxon>
        <taxon>Anaerolineaceae</taxon>
        <taxon>Anaerolinea</taxon>
    </lineage>
</organism>
<dbReference type="InterPro" id="IPR052165">
    <property type="entry name" value="Membrane_assoc_protease"/>
</dbReference>
<dbReference type="Pfam" id="PF24961">
    <property type="entry name" value="NfeD_membrane"/>
    <property type="match status" value="1"/>
</dbReference>
<evidence type="ECO:0000256" key="3">
    <source>
        <dbReference type="ARBA" id="ARBA00022989"/>
    </source>
</evidence>
<dbReference type="SUPFAM" id="SSF52096">
    <property type="entry name" value="ClpP/crotonase"/>
    <property type="match status" value="1"/>
</dbReference>
<evidence type="ECO:0000256" key="1">
    <source>
        <dbReference type="ARBA" id="ARBA00004141"/>
    </source>
</evidence>
<feature type="transmembrane region" description="Helical" evidence="5">
    <location>
        <begin position="274"/>
        <end position="293"/>
    </location>
</feature>
<evidence type="ECO:0000256" key="4">
    <source>
        <dbReference type="ARBA" id="ARBA00023136"/>
    </source>
</evidence>
<feature type="transmembrane region" description="Helical" evidence="5">
    <location>
        <begin position="352"/>
        <end position="375"/>
    </location>
</feature>
<comment type="caution">
    <text evidence="9">The sequence shown here is derived from an EMBL/GenBank/DDBJ whole genome shotgun (WGS) entry which is preliminary data.</text>
</comment>
<dbReference type="InterPro" id="IPR012340">
    <property type="entry name" value="NA-bd_OB-fold"/>
</dbReference>
<dbReference type="Gene3D" id="3.90.226.10">
    <property type="entry name" value="2-enoyl-CoA Hydratase, Chain A, domain 1"/>
    <property type="match status" value="1"/>
</dbReference>
<evidence type="ECO:0000313" key="10">
    <source>
        <dbReference type="Proteomes" id="UP000264141"/>
    </source>
</evidence>
<protein>
    <submittedName>
        <fullName evidence="9">Nodulation protein NfeD</fullName>
    </submittedName>
</protein>
<dbReference type="Gene3D" id="2.40.50.140">
    <property type="entry name" value="Nucleic acid-binding proteins"/>
    <property type="match status" value="1"/>
</dbReference>
<dbReference type="Pfam" id="PF25145">
    <property type="entry name" value="NfeD1b_N"/>
    <property type="match status" value="1"/>
</dbReference>
<dbReference type="InterPro" id="IPR056739">
    <property type="entry name" value="NfeD_membrane"/>
</dbReference>
<evidence type="ECO:0000256" key="5">
    <source>
        <dbReference type="SAM" id="Phobius"/>
    </source>
</evidence>
<keyword evidence="3 5" id="KW-1133">Transmembrane helix</keyword>
<feature type="transmembrane region" description="Helical" evidence="5">
    <location>
        <begin position="323"/>
        <end position="340"/>
    </location>
</feature>
<dbReference type="Proteomes" id="UP000264141">
    <property type="component" value="Unassembled WGS sequence"/>
</dbReference>
<dbReference type="PANTHER" id="PTHR33507">
    <property type="entry name" value="INNER MEMBRANE PROTEIN YBBJ"/>
    <property type="match status" value="1"/>
</dbReference>
<feature type="domain" description="NfeD-like C-terminal" evidence="6">
    <location>
        <begin position="387"/>
        <end position="443"/>
    </location>
</feature>
<comment type="subcellular location">
    <subcellularLocation>
        <location evidence="1">Membrane</location>
        <topology evidence="1">Multi-pass membrane protein</topology>
    </subcellularLocation>
</comment>
<dbReference type="OrthoDB" id="9806253at2"/>
<gene>
    <name evidence="9" type="ORF">DEQ80_11690</name>
</gene>
<dbReference type="STRING" id="229919.GCA_001050195_02840"/>
<proteinExistence type="predicted"/>